<protein>
    <submittedName>
        <fullName evidence="2">Uncharacterized protein</fullName>
    </submittedName>
</protein>
<dbReference type="Proteomes" id="UP000484988">
    <property type="component" value="Unassembled WGS sequence"/>
</dbReference>
<keyword evidence="3" id="KW-1185">Reference proteome</keyword>
<feature type="region of interest" description="Disordered" evidence="1">
    <location>
        <begin position="1"/>
        <end position="20"/>
    </location>
</feature>
<dbReference type="AlphaFoldDB" id="A0A6A0AW09"/>
<evidence type="ECO:0000313" key="3">
    <source>
        <dbReference type="Proteomes" id="UP000484988"/>
    </source>
</evidence>
<accession>A0A6A0AW09</accession>
<organism evidence="2 3">
    <name type="scientific">Streptomyces pacificus</name>
    <dbReference type="NCBI Taxonomy" id="2705029"/>
    <lineage>
        <taxon>Bacteria</taxon>
        <taxon>Bacillati</taxon>
        <taxon>Actinomycetota</taxon>
        <taxon>Actinomycetes</taxon>
        <taxon>Kitasatosporales</taxon>
        <taxon>Streptomycetaceae</taxon>
        <taxon>Streptomyces</taxon>
    </lineage>
</organism>
<sequence>MECVPSVPGKGSRTKSGGRRAYCRHRISASLIAAGWDFSVLARRIPQWSAPVGSGGQQSAAVRRGSQRTGGPPPRAAGVAYATPVRPPR</sequence>
<proteinExistence type="predicted"/>
<evidence type="ECO:0000256" key="1">
    <source>
        <dbReference type="SAM" id="MobiDB-lite"/>
    </source>
</evidence>
<feature type="region of interest" description="Disordered" evidence="1">
    <location>
        <begin position="48"/>
        <end position="89"/>
    </location>
</feature>
<reference evidence="2 3" key="1">
    <citation type="submission" date="2020-02" db="EMBL/GenBank/DDBJ databases">
        <title>Whole Genome Shotgun Sequence of Streptomyces sp. strain CWH03.</title>
        <authorList>
            <person name="Dohra H."/>
            <person name="Kodani S."/>
            <person name="Yamamura H."/>
        </authorList>
    </citation>
    <scope>NUCLEOTIDE SEQUENCE [LARGE SCALE GENOMIC DNA]</scope>
    <source>
        <strain evidence="2 3">CWH03</strain>
    </source>
</reference>
<dbReference type="EMBL" id="BLLG01000008">
    <property type="protein sequence ID" value="GFH37130.1"/>
    <property type="molecule type" value="Genomic_DNA"/>
</dbReference>
<gene>
    <name evidence="2" type="ORF">SCWH03_33640</name>
</gene>
<name>A0A6A0AW09_9ACTN</name>
<comment type="caution">
    <text evidence="2">The sequence shown here is derived from an EMBL/GenBank/DDBJ whole genome shotgun (WGS) entry which is preliminary data.</text>
</comment>
<evidence type="ECO:0000313" key="2">
    <source>
        <dbReference type="EMBL" id="GFH37130.1"/>
    </source>
</evidence>